<dbReference type="Proteomes" id="UP000001364">
    <property type="component" value="Chromosome"/>
</dbReference>
<evidence type="ECO:0000313" key="9">
    <source>
        <dbReference type="EMBL" id="ACL95978.1"/>
    </source>
</evidence>
<dbReference type="GeneID" id="7330666"/>
<evidence type="ECO:0000256" key="1">
    <source>
        <dbReference type="ARBA" id="ARBA00004651"/>
    </source>
</evidence>
<name>A0A0H3CCB5_CAUVN</name>
<dbReference type="InterPro" id="IPR050445">
    <property type="entry name" value="Bact_polysacc_biosynth/exp"/>
</dbReference>
<feature type="transmembrane region" description="Helical" evidence="7">
    <location>
        <begin position="42"/>
        <end position="62"/>
    </location>
</feature>
<evidence type="ECO:0000256" key="3">
    <source>
        <dbReference type="ARBA" id="ARBA00022692"/>
    </source>
</evidence>
<feature type="compositionally biased region" description="Basic and acidic residues" evidence="6">
    <location>
        <begin position="317"/>
        <end position="326"/>
    </location>
</feature>
<feature type="compositionally biased region" description="Basic and acidic residues" evidence="6">
    <location>
        <begin position="347"/>
        <end position="359"/>
    </location>
</feature>
<dbReference type="OrthoDB" id="7250902at2"/>
<dbReference type="GO" id="GO:0005886">
    <property type="term" value="C:plasma membrane"/>
    <property type="evidence" value="ECO:0007669"/>
    <property type="project" value="UniProtKB-SubCell"/>
</dbReference>
<feature type="region of interest" description="Disordered" evidence="6">
    <location>
        <begin position="1"/>
        <end position="23"/>
    </location>
</feature>
<dbReference type="EMBL" id="CP001340">
    <property type="protein sequence ID" value="ACL95978.1"/>
    <property type="molecule type" value="Genomic_DNA"/>
</dbReference>
<keyword evidence="2" id="KW-1003">Cell membrane</keyword>
<organism evidence="9 10">
    <name type="scientific">Caulobacter vibrioides (strain NA1000 / CB15N)</name>
    <name type="common">Caulobacter crescentus</name>
    <dbReference type="NCBI Taxonomy" id="565050"/>
    <lineage>
        <taxon>Bacteria</taxon>
        <taxon>Pseudomonadati</taxon>
        <taxon>Pseudomonadota</taxon>
        <taxon>Alphaproteobacteria</taxon>
        <taxon>Caulobacterales</taxon>
        <taxon>Caulobacteraceae</taxon>
        <taxon>Caulobacter</taxon>
    </lineage>
</organism>
<evidence type="ECO:0000313" key="10">
    <source>
        <dbReference type="Proteomes" id="UP000001364"/>
    </source>
</evidence>
<dbReference type="KEGG" id="ccs:CCNA_02513"/>
<dbReference type="HOGENOM" id="CLU_531788_0_0_5"/>
<feature type="compositionally biased region" description="Basic and acidic residues" evidence="6">
    <location>
        <begin position="443"/>
        <end position="460"/>
    </location>
</feature>
<evidence type="ECO:0000256" key="5">
    <source>
        <dbReference type="ARBA" id="ARBA00023136"/>
    </source>
</evidence>
<evidence type="ECO:0000256" key="6">
    <source>
        <dbReference type="SAM" id="MobiDB-lite"/>
    </source>
</evidence>
<protein>
    <submittedName>
        <fullName evidence="9">Holdfast synthesis protein HfsA</fullName>
    </submittedName>
</protein>
<evidence type="ECO:0000259" key="8">
    <source>
        <dbReference type="Pfam" id="PF02706"/>
    </source>
</evidence>
<feature type="region of interest" description="Disordered" evidence="6">
    <location>
        <begin position="314"/>
        <end position="498"/>
    </location>
</feature>
<sequence length="512" mass="54866">MSTSAWISVPHDSPPPMAGGGGGARARYAPSDFITLLWRERFLMLMVFVVIAVIGVGFAMTLKKSYEAQSSLFVRLGQEYVYEPRAGDAGRGAVPTNDEVIQSEAEILGSGELRERVIRKIGFGNIFPSAAAKYAVASPEEKRKLIAEGRDSIAKSLKIETAPDNSIIRLAYQHQNPEIAEKVLNTLLEEYLIYRRTLLIGGDNRVLERQRDIFSQKLSEADAAYQSFLMTNDIGDFNAQKTALTQLQARGRTAEILYRRSATGPYGSPRGRRGRAGAHAGRDDPLSRHRHVGLDQAGAAETGPGRPAVALYAQRPAGDRHQRPDRPAGSGSGRRPHGGRGCAPQRPEPDLADPGHDPQRPAGRGRGSAAVAGRLRPAGDRREFAPSAPGATGAAVQRAVARPRRPVLERPRLHGQGTAGRGPAADVGREQRQHPHRSACRSALDRQEPEEARPGPGDHVRRFHRPLRGSGADVPASGPADSGLGLAHPGHAGAGDGGRQAVSALVAFRPQG</sequence>
<feature type="domain" description="Polysaccharide chain length determinant N-terminal" evidence="8">
    <location>
        <begin position="35"/>
        <end position="120"/>
    </location>
</feature>
<dbReference type="RefSeq" id="WP_012640490.1">
    <property type="nucleotide sequence ID" value="NC_011916.1"/>
</dbReference>
<keyword evidence="10" id="KW-1185">Reference proteome</keyword>
<gene>
    <name evidence="9" type="primary">hfsA</name>
    <name evidence="9" type="ordered locus">CCNA_02513</name>
</gene>
<dbReference type="AlphaFoldDB" id="A0A0H3CCB5"/>
<dbReference type="GO" id="GO:0004713">
    <property type="term" value="F:protein tyrosine kinase activity"/>
    <property type="evidence" value="ECO:0007669"/>
    <property type="project" value="TreeGrafter"/>
</dbReference>
<accession>A0A0H3CCB5</accession>
<keyword evidence="4 7" id="KW-1133">Transmembrane helix</keyword>
<keyword evidence="5 7" id="KW-0472">Membrane</keyword>
<evidence type="ECO:0000256" key="7">
    <source>
        <dbReference type="SAM" id="Phobius"/>
    </source>
</evidence>
<evidence type="ECO:0000256" key="2">
    <source>
        <dbReference type="ARBA" id="ARBA00022475"/>
    </source>
</evidence>
<dbReference type="InterPro" id="IPR003856">
    <property type="entry name" value="LPS_length_determ_N"/>
</dbReference>
<reference evidence="9 10" key="1">
    <citation type="journal article" date="2010" name="J. Bacteriol.">
        <title>The genetic basis of laboratory adaptation in Caulobacter crescentus.</title>
        <authorList>
            <person name="Marks M.E."/>
            <person name="Castro-Rojas C.M."/>
            <person name="Teiling C."/>
            <person name="Du L."/>
            <person name="Kapatral V."/>
            <person name="Walunas T.L."/>
            <person name="Crosson S."/>
        </authorList>
    </citation>
    <scope>NUCLEOTIDE SEQUENCE [LARGE SCALE GENOMIC DNA]</scope>
    <source>
        <strain evidence="10">NA1000 / CB15N</strain>
    </source>
</reference>
<comment type="subcellular location">
    <subcellularLocation>
        <location evidence="1">Cell membrane</location>
        <topology evidence="1">Multi-pass membrane protein</topology>
    </subcellularLocation>
</comment>
<dbReference type="PANTHER" id="PTHR32309:SF13">
    <property type="entry name" value="FERRIC ENTEROBACTIN TRANSPORT PROTEIN FEPE"/>
    <property type="match status" value="1"/>
</dbReference>
<dbReference type="Pfam" id="PF02706">
    <property type="entry name" value="Wzz"/>
    <property type="match status" value="1"/>
</dbReference>
<dbReference type="RefSeq" id="YP_002517886.1">
    <property type="nucleotide sequence ID" value="NC_011916.1"/>
</dbReference>
<dbReference type="PANTHER" id="PTHR32309">
    <property type="entry name" value="TYROSINE-PROTEIN KINASE"/>
    <property type="match status" value="1"/>
</dbReference>
<keyword evidence="3 7" id="KW-0812">Transmembrane</keyword>
<feature type="region of interest" description="Disordered" evidence="6">
    <location>
        <begin position="258"/>
        <end position="289"/>
    </location>
</feature>
<evidence type="ECO:0000256" key="4">
    <source>
        <dbReference type="ARBA" id="ARBA00022989"/>
    </source>
</evidence>
<proteinExistence type="predicted"/>